<feature type="non-terminal residue" evidence="1">
    <location>
        <position position="1"/>
    </location>
</feature>
<sequence>QQPYYQELVSNGVPRWQHNLAWAKERAKKKGLIKPPDESGRGYWELR</sequence>
<comment type="caution">
    <text evidence="1">The sequence shown here is derived from an EMBL/GenBank/DDBJ whole genome shotgun (WGS) entry which is preliminary data.</text>
</comment>
<name>X1PD48_9ZZZZ</name>
<proteinExistence type="predicted"/>
<reference evidence="1" key="1">
    <citation type="journal article" date="2014" name="Front. Microbiol.">
        <title>High frequency of phylogenetically diverse reductive dehalogenase-homologous genes in deep subseafloor sedimentary metagenomes.</title>
        <authorList>
            <person name="Kawai M."/>
            <person name="Futagami T."/>
            <person name="Toyoda A."/>
            <person name="Takaki Y."/>
            <person name="Nishi S."/>
            <person name="Hori S."/>
            <person name="Arai W."/>
            <person name="Tsubouchi T."/>
            <person name="Morono Y."/>
            <person name="Uchiyama I."/>
            <person name="Ito T."/>
            <person name="Fujiyama A."/>
            <person name="Inagaki F."/>
            <person name="Takami H."/>
        </authorList>
    </citation>
    <scope>NUCLEOTIDE SEQUENCE</scope>
    <source>
        <strain evidence="1">Expedition CK06-06</strain>
    </source>
</reference>
<gene>
    <name evidence="1" type="ORF">S06H3_58305</name>
</gene>
<protein>
    <recommendedName>
        <fullName evidence="2">Restriction system protein Mrr-like N-terminal domain-containing protein</fullName>
    </recommendedName>
</protein>
<accession>X1PD48</accession>
<evidence type="ECO:0000313" key="1">
    <source>
        <dbReference type="EMBL" id="GAI53783.1"/>
    </source>
</evidence>
<evidence type="ECO:0008006" key="2">
    <source>
        <dbReference type="Google" id="ProtNLM"/>
    </source>
</evidence>
<dbReference type="EMBL" id="BARV01037732">
    <property type="protein sequence ID" value="GAI53783.1"/>
    <property type="molecule type" value="Genomic_DNA"/>
</dbReference>
<organism evidence="1">
    <name type="scientific">marine sediment metagenome</name>
    <dbReference type="NCBI Taxonomy" id="412755"/>
    <lineage>
        <taxon>unclassified sequences</taxon>
        <taxon>metagenomes</taxon>
        <taxon>ecological metagenomes</taxon>
    </lineage>
</organism>
<dbReference type="AlphaFoldDB" id="X1PD48"/>